<keyword evidence="3" id="KW-1185">Reference proteome</keyword>
<dbReference type="InterPro" id="IPR057301">
    <property type="entry name" value="Rrp5_OB_4th"/>
</dbReference>
<dbReference type="GO" id="GO:0003723">
    <property type="term" value="F:RNA binding"/>
    <property type="evidence" value="ECO:0007669"/>
    <property type="project" value="TreeGrafter"/>
</dbReference>
<dbReference type="Proteomes" id="UP000316621">
    <property type="component" value="Chromosome 11"/>
</dbReference>
<organism evidence="2 3">
    <name type="scientific">Papaver somniferum</name>
    <name type="common">Opium poppy</name>
    <dbReference type="NCBI Taxonomy" id="3469"/>
    <lineage>
        <taxon>Eukaryota</taxon>
        <taxon>Viridiplantae</taxon>
        <taxon>Streptophyta</taxon>
        <taxon>Embryophyta</taxon>
        <taxon>Tracheophyta</taxon>
        <taxon>Spermatophyta</taxon>
        <taxon>Magnoliopsida</taxon>
        <taxon>Ranunculales</taxon>
        <taxon>Papaveraceae</taxon>
        <taxon>Papaveroideae</taxon>
        <taxon>Papaver</taxon>
    </lineage>
</organism>
<dbReference type="GO" id="GO:0006364">
    <property type="term" value="P:rRNA processing"/>
    <property type="evidence" value="ECO:0007669"/>
    <property type="project" value="InterPro"/>
</dbReference>
<dbReference type="Gramene" id="RZC84338">
    <property type="protein sequence ID" value="RZC84338"/>
    <property type="gene ID" value="C5167_047123"/>
</dbReference>
<sequence length="494" mass="54400">MSRRKRDPDLLYQVSNGEDDVLISLEEEEVLWVGVKSLKSVRRLMTEYRESKKEEFANRITLKNVAPGMKLWGVEANEKDIAVSLPGGLRGLVRANEASGLIAGFGTGRKKVWLSLRLAVLHKNLTWDAIQEGMVLMVYVKSIEDRGYILNFGPYSFTGFLSRKNIIDPSTRAVGLTMNYHLVHNEAPPSHVKTGDISDGSHVVRVDRVFDLLLEIPSTPVPTPSYVSISDVADGGNSEVGEKAGALRDQFSLTQMPSQAWWGEGNLCQELWCSCAAIDWCEGPLSSYTELEVPKPGKKFKVGVDLTFRVLGFKSRLISLTHKETRVKSKLAILSSYADATDGLITHGWIRSEKSKHMGALSELGLDPGCEASSMYDAGQVVPIIRSSQVYEGWLSLRIYKLLTSEEAALKFGSVVSGIVERLTHIAVIVKVNAKAHTTSMKSVLKPGHEFDQLVGYACNSIIAPKSKRISLRASASGNLSEVMSKLLTMTQIE</sequence>
<feature type="domain" description="Rrp5 OB-fold" evidence="1">
    <location>
        <begin position="187"/>
        <end position="238"/>
    </location>
</feature>
<dbReference type="EMBL" id="CM010725">
    <property type="protein sequence ID" value="RZC84338.1"/>
    <property type="molecule type" value="Genomic_DNA"/>
</dbReference>
<dbReference type="SUPFAM" id="SSF50249">
    <property type="entry name" value="Nucleic acid-binding proteins"/>
    <property type="match status" value="1"/>
</dbReference>
<dbReference type="InterPro" id="IPR012340">
    <property type="entry name" value="NA-bd_OB-fold"/>
</dbReference>
<accession>A0A4Y7LIM1</accession>
<evidence type="ECO:0000313" key="3">
    <source>
        <dbReference type="Proteomes" id="UP000316621"/>
    </source>
</evidence>
<dbReference type="PANTHER" id="PTHR23270:SF10">
    <property type="entry name" value="PROTEIN RRP5 HOMOLOG"/>
    <property type="match status" value="1"/>
</dbReference>
<gene>
    <name evidence="2" type="ORF">C5167_047123</name>
</gene>
<dbReference type="InterPro" id="IPR045209">
    <property type="entry name" value="Rrp5"/>
</dbReference>
<dbReference type="AlphaFoldDB" id="A0A4Y7LIM1"/>
<protein>
    <recommendedName>
        <fullName evidence="1">Rrp5 OB-fold domain-containing protein</fullName>
    </recommendedName>
</protein>
<proteinExistence type="predicted"/>
<dbReference type="Pfam" id="PF24685">
    <property type="entry name" value="OB_RRP5_4th"/>
    <property type="match status" value="1"/>
</dbReference>
<dbReference type="GO" id="GO:0032040">
    <property type="term" value="C:small-subunit processome"/>
    <property type="evidence" value="ECO:0007669"/>
    <property type="project" value="TreeGrafter"/>
</dbReference>
<name>A0A4Y7LIM1_PAPSO</name>
<evidence type="ECO:0000313" key="2">
    <source>
        <dbReference type="EMBL" id="RZC84338.1"/>
    </source>
</evidence>
<dbReference type="STRING" id="3469.A0A4Y7LIM1"/>
<dbReference type="Gene3D" id="2.40.50.140">
    <property type="entry name" value="Nucleic acid-binding proteins"/>
    <property type="match status" value="1"/>
</dbReference>
<evidence type="ECO:0000259" key="1">
    <source>
        <dbReference type="Pfam" id="PF24685"/>
    </source>
</evidence>
<reference evidence="2 3" key="1">
    <citation type="journal article" date="2018" name="Science">
        <title>The opium poppy genome and morphinan production.</title>
        <authorList>
            <person name="Guo L."/>
            <person name="Winzer T."/>
            <person name="Yang X."/>
            <person name="Li Y."/>
            <person name="Ning Z."/>
            <person name="He Z."/>
            <person name="Teodor R."/>
            <person name="Lu Y."/>
            <person name="Bowser T.A."/>
            <person name="Graham I.A."/>
            <person name="Ye K."/>
        </authorList>
    </citation>
    <scope>NUCLEOTIDE SEQUENCE [LARGE SCALE GENOMIC DNA]</scope>
    <source>
        <strain evidence="3">cv. HN1</strain>
        <tissue evidence="2">Leaves</tissue>
    </source>
</reference>
<dbReference type="PANTHER" id="PTHR23270">
    <property type="entry name" value="PROGRAMMED CELL DEATH PROTEIN 11 PRE-RRNA PROCESSING PROTEIN RRP5"/>
    <property type="match status" value="1"/>
</dbReference>